<sequence>MNAVKHPKKWEFETDVLIVGTGGAGLTAAIVAHDHGANTMIIEKSDKVGGTTAVSGGIIWVPINHHMKKAGLKDSRAEAMTYIKKLAEDRVDDSIIKSLINNGPKMVKYIENKTPLKFALIKDYPDYHPDWEGGKPNGGRSLESGLFDTNELGKWKGRLRKSPIFGFTPITFEEAMKWKVFSNPKDMDMDVVSERLQKGIVGYGEALIGNLLSACLKRGVEPLLDTSAKQLIMDDENRVIGLRADHHGENTYIKVNRGIIMASGGYEWNEAMVKQFLPGSPMGISTCPPHNEGEAISMAMEVGANLANMSEAWWFPGLQVPDEEYDGKPLMRLCLAERSLPHTIIVNKYGKRFVNEAHNYNDVGKTFNVFDPVKGEYPNVPAWLILDSKFFEKYVFVTSMPGDTPPNWVKRGNTLKELAETIGVDSDGLKQTIIQFDQYAIKGVDLDFHRGGNTYDRFQGDPDHQPNPNLGKIEKGPYYAIQIHKSNLGTKGGPKIDVNGRVLNVHDEVIQGLYAVGNAAMGVTGPGCGGAGGTIGPAMTFAYLAAMDAAMQKSDLKPQKEESYARISS</sequence>
<protein>
    <submittedName>
        <fullName evidence="6">FAD-dependent oxidoreductase</fullName>
    </submittedName>
</protein>
<keyword evidence="2" id="KW-0285">Flavoprotein</keyword>
<keyword evidence="3" id="KW-0274">FAD</keyword>
<dbReference type="SUPFAM" id="SSF51905">
    <property type="entry name" value="FAD/NAD(P)-binding domain"/>
    <property type="match status" value="1"/>
</dbReference>
<evidence type="ECO:0000256" key="4">
    <source>
        <dbReference type="ARBA" id="ARBA00023002"/>
    </source>
</evidence>
<dbReference type="Pfam" id="PF00890">
    <property type="entry name" value="FAD_binding_2"/>
    <property type="match status" value="1"/>
</dbReference>
<evidence type="ECO:0000256" key="2">
    <source>
        <dbReference type="ARBA" id="ARBA00022630"/>
    </source>
</evidence>
<dbReference type="GO" id="GO:0008202">
    <property type="term" value="P:steroid metabolic process"/>
    <property type="evidence" value="ECO:0007669"/>
    <property type="project" value="UniProtKB-ARBA"/>
</dbReference>
<dbReference type="InterPro" id="IPR003953">
    <property type="entry name" value="FAD-dep_OxRdtase_2_FAD-bd"/>
</dbReference>
<name>A0AA49J8U9_9BACT</name>
<evidence type="ECO:0000259" key="5">
    <source>
        <dbReference type="Pfam" id="PF00890"/>
    </source>
</evidence>
<dbReference type="Gene3D" id="3.50.50.60">
    <property type="entry name" value="FAD/NAD(P)-binding domain"/>
    <property type="match status" value="2"/>
</dbReference>
<dbReference type="PANTHER" id="PTHR43400:SF10">
    <property type="entry name" value="3-OXOSTEROID 1-DEHYDROGENASE"/>
    <property type="match status" value="1"/>
</dbReference>
<dbReference type="Proteomes" id="UP001230496">
    <property type="component" value="Chromosome"/>
</dbReference>
<evidence type="ECO:0000313" key="6">
    <source>
        <dbReference type="EMBL" id="WKK76995.2"/>
    </source>
</evidence>
<accession>A0AA49J8U9</accession>
<evidence type="ECO:0000313" key="7">
    <source>
        <dbReference type="Proteomes" id="UP001230496"/>
    </source>
</evidence>
<evidence type="ECO:0000256" key="1">
    <source>
        <dbReference type="ARBA" id="ARBA00001974"/>
    </source>
</evidence>
<reference evidence="6 7" key="1">
    <citation type="submission" date="2023-08" db="EMBL/GenBank/DDBJ databases">
        <title>Comparative genomics and taxonomic characterization of three novel marine species of genus Marivirga.</title>
        <authorList>
            <person name="Muhammad N."/>
            <person name="Kim S.-G."/>
        </authorList>
    </citation>
    <scope>NUCLEOTIDE SEQUENCE [LARGE SCALE GENOMIC DNA]</scope>
    <source>
        <strain evidence="6 7">BDSF4-3</strain>
    </source>
</reference>
<dbReference type="InterPro" id="IPR027477">
    <property type="entry name" value="Succ_DH/fumarate_Rdtase_cat_sf"/>
</dbReference>
<dbReference type="Gene3D" id="3.90.700.10">
    <property type="entry name" value="Succinate dehydrogenase/fumarate reductase flavoprotein, catalytic domain"/>
    <property type="match status" value="1"/>
</dbReference>
<dbReference type="SUPFAM" id="SSF56425">
    <property type="entry name" value="Succinate dehydrogenase/fumarate reductase flavoprotein, catalytic domain"/>
    <property type="match status" value="1"/>
</dbReference>
<keyword evidence="4" id="KW-0560">Oxidoreductase</keyword>
<evidence type="ECO:0000256" key="3">
    <source>
        <dbReference type="ARBA" id="ARBA00022827"/>
    </source>
</evidence>
<dbReference type="GO" id="GO:0016491">
    <property type="term" value="F:oxidoreductase activity"/>
    <property type="evidence" value="ECO:0007669"/>
    <property type="project" value="UniProtKB-KW"/>
</dbReference>
<organism evidence="6 7">
    <name type="scientific">Marivirga salinarum</name>
    <dbReference type="NCBI Taxonomy" id="3059078"/>
    <lineage>
        <taxon>Bacteria</taxon>
        <taxon>Pseudomonadati</taxon>
        <taxon>Bacteroidota</taxon>
        <taxon>Cytophagia</taxon>
        <taxon>Cytophagales</taxon>
        <taxon>Marivirgaceae</taxon>
        <taxon>Marivirga</taxon>
    </lineage>
</organism>
<dbReference type="RefSeq" id="WP_308349984.1">
    <property type="nucleotide sequence ID" value="NZ_CP129971.1"/>
</dbReference>
<gene>
    <name evidence="6" type="ORF">QYS49_07115</name>
</gene>
<feature type="domain" description="FAD-dependent oxidoreductase 2 FAD-binding" evidence="5">
    <location>
        <begin position="15"/>
        <end position="530"/>
    </location>
</feature>
<dbReference type="PANTHER" id="PTHR43400">
    <property type="entry name" value="FUMARATE REDUCTASE"/>
    <property type="match status" value="1"/>
</dbReference>
<dbReference type="KEGG" id="msaa:QYS49_07115"/>
<dbReference type="InterPro" id="IPR050315">
    <property type="entry name" value="FAD-oxidoreductase_2"/>
</dbReference>
<comment type="cofactor">
    <cofactor evidence="1">
        <name>FAD</name>
        <dbReference type="ChEBI" id="CHEBI:57692"/>
    </cofactor>
</comment>
<dbReference type="EMBL" id="CP129971">
    <property type="protein sequence ID" value="WKK76995.2"/>
    <property type="molecule type" value="Genomic_DNA"/>
</dbReference>
<proteinExistence type="predicted"/>
<keyword evidence="7" id="KW-1185">Reference proteome</keyword>
<dbReference type="AlphaFoldDB" id="A0AA49J8U9"/>
<dbReference type="InterPro" id="IPR036188">
    <property type="entry name" value="FAD/NAD-bd_sf"/>
</dbReference>